<keyword evidence="1" id="KW-0472">Membrane</keyword>
<evidence type="ECO:0000256" key="1">
    <source>
        <dbReference type="SAM" id="Phobius"/>
    </source>
</evidence>
<evidence type="ECO:0000313" key="2">
    <source>
        <dbReference type="EMBL" id="MBV2361285.1"/>
    </source>
</evidence>
<dbReference type="EMBL" id="JAHRWL010000002">
    <property type="protein sequence ID" value="MBV2361285.1"/>
    <property type="molecule type" value="Genomic_DNA"/>
</dbReference>
<organism evidence="2 3">
    <name type="scientific">Thalassococcus arenae</name>
    <dbReference type="NCBI Taxonomy" id="2851652"/>
    <lineage>
        <taxon>Bacteria</taxon>
        <taxon>Pseudomonadati</taxon>
        <taxon>Pseudomonadota</taxon>
        <taxon>Alphaproteobacteria</taxon>
        <taxon>Rhodobacterales</taxon>
        <taxon>Roseobacteraceae</taxon>
        <taxon>Thalassococcus</taxon>
    </lineage>
</organism>
<evidence type="ECO:0000313" key="3">
    <source>
        <dbReference type="Proteomes" id="UP001166293"/>
    </source>
</evidence>
<gene>
    <name evidence="2" type="ORF">KUH32_16085</name>
</gene>
<dbReference type="Proteomes" id="UP001166293">
    <property type="component" value="Unassembled WGS sequence"/>
</dbReference>
<comment type="caution">
    <text evidence="2">The sequence shown here is derived from an EMBL/GenBank/DDBJ whole genome shotgun (WGS) entry which is preliminary data.</text>
</comment>
<name>A0ABS6NB87_9RHOB</name>
<accession>A0ABS6NB87</accession>
<feature type="transmembrane region" description="Helical" evidence="1">
    <location>
        <begin position="35"/>
        <end position="54"/>
    </location>
</feature>
<keyword evidence="1" id="KW-1133">Transmembrane helix</keyword>
<evidence type="ECO:0008006" key="4">
    <source>
        <dbReference type="Google" id="ProtNLM"/>
    </source>
</evidence>
<dbReference type="RefSeq" id="WP_217779610.1">
    <property type="nucleotide sequence ID" value="NZ_JAHRWL010000002.1"/>
</dbReference>
<proteinExistence type="predicted"/>
<sequence>MSYRFERSGRRPVAAVALVAAWLALLALWRLADAAAWIVAIGLAITLPAAWDFIAARRAGLAIDAGRLTWWSGRHRGDAPLDKIDRVRLERRFDGSMRARLVLPGGRRITLPQDCLPPIAAFEGALDAAGLRHDRHPFSPF</sequence>
<reference evidence="2" key="1">
    <citation type="submission" date="2021-06" db="EMBL/GenBank/DDBJ databases">
        <title>Thalassococcus sp. CAU 1522 isolated from sea sand, Republic of Korea.</title>
        <authorList>
            <person name="Kim W."/>
        </authorList>
    </citation>
    <scope>NUCLEOTIDE SEQUENCE</scope>
    <source>
        <strain evidence="2">CAU 1522</strain>
    </source>
</reference>
<keyword evidence="1" id="KW-0812">Transmembrane</keyword>
<feature type="transmembrane region" description="Helical" evidence="1">
    <location>
        <begin position="12"/>
        <end position="29"/>
    </location>
</feature>
<protein>
    <recommendedName>
        <fullName evidence="4">PH domain-containing protein</fullName>
    </recommendedName>
</protein>
<keyword evidence="3" id="KW-1185">Reference proteome</keyword>